<reference evidence="1" key="1">
    <citation type="submission" date="2014-11" db="EMBL/GenBank/DDBJ databases">
        <authorList>
            <person name="Amaro Gonzalez C."/>
        </authorList>
    </citation>
    <scope>NUCLEOTIDE SEQUENCE</scope>
</reference>
<protein>
    <submittedName>
        <fullName evidence="1">Uncharacterized protein</fullName>
    </submittedName>
</protein>
<dbReference type="EMBL" id="GBXM01056472">
    <property type="protein sequence ID" value="JAH52105.1"/>
    <property type="molecule type" value="Transcribed_RNA"/>
</dbReference>
<organism evidence="1">
    <name type="scientific">Anguilla anguilla</name>
    <name type="common">European freshwater eel</name>
    <name type="synonym">Muraena anguilla</name>
    <dbReference type="NCBI Taxonomy" id="7936"/>
    <lineage>
        <taxon>Eukaryota</taxon>
        <taxon>Metazoa</taxon>
        <taxon>Chordata</taxon>
        <taxon>Craniata</taxon>
        <taxon>Vertebrata</taxon>
        <taxon>Euteleostomi</taxon>
        <taxon>Actinopterygii</taxon>
        <taxon>Neopterygii</taxon>
        <taxon>Teleostei</taxon>
        <taxon>Anguilliformes</taxon>
        <taxon>Anguillidae</taxon>
        <taxon>Anguilla</taxon>
    </lineage>
</organism>
<evidence type="ECO:0000313" key="1">
    <source>
        <dbReference type="EMBL" id="JAH52105.1"/>
    </source>
</evidence>
<sequence>MGSGGNVFSVRKFTALN</sequence>
<dbReference type="AlphaFoldDB" id="A0A0E9TGQ8"/>
<accession>A0A0E9TGQ8</accession>
<proteinExistence type="predicted"/>
<name>A0A0E9TGQ8_ANGAN</name>
<reference evidence="1" key="2">
    <citation type="journal article" date="2015" name="Fish Shellfish Immunol.">
        <title>Early steps in the European eel (Anguilla anguilla)-Vibrio vulnificus interaction in the gills: Role of the RtxA13 toxin.</title>
        <authorList>
            <person name="Callol A."/>
            <person name="Pajuelo D."/>
            <person name="Ebbesson L."/>
            <person name="Teles M."/>
            <person name="MacKenzie S."/>
            <person name="Amaro C."/>
        </authorList>
    </citation>
    <scope>NUCLEOTIDE SEQUENCE</scope>
</reference>